<comment type="subcellular location">
    <subcellularLocation>
        <location evidence="1 10">Cell outer membrane</location>
        <topology evidence="1 10">Multi-pass membrane protein</topology>
    </subcellularLocation>
</comment>
<keyword evidence="9 10" id="KW-0998">Cell outer membrane</keyword>
<accession>A0AAJ4T6I2</accession>
<dbReference type="RefSeq" id="WP_070280979.1">
    <property type="nucleotide sequence ID" value="NZ_CP071520.1"/>
</dbReference>
<evidence type="ECO:0000256" key="13">
    <source>
        <dbReference type="SAM" id="SignalP"/>
    </source>
</evidence>
<evidence type="ECO:0000256" key="5">
    <source>
        <dbReference type="ARBA" id="ARBA00022692"/>
    </source>
</evidence>
<evidence type="ECO:0000259" key="14">
    <source>
        <dbReference type="Pfam" id="PF00593"/>
    </source>
</evidence>
<proteinExistence type="inferred from homology"/>
<feature type="domain" description="TonB-dependent receptor plug" evidence="15">
    <location>
        <begin position="51"/>
        <end position="164"/>
    </location>
</feature>
<feature type="compositionally biased region" description="Low complexity" evidence="12">
    <location>
        <begin position="84"/>
        <end position="94"/>
    </location>
</feature>
<dbReference type="InterPro" id="IPR039426">
    <property type="entry name" value="TonB-dep_rcpt-like"/>
</dbReference>
<dbReference type="InterPro" id="IPR012910">
    <property type="entry name" value="Plug_dom"/>
</dbReference>
<dbReference type="InterPro" id="IPR036942">
    <property type="entry name" value="Beta-barrel_TonB_sf"/>
</dbReference>
<sequence>MMIENVISRSLRLMFAGGMALSMHAAYAQETTDSPMQRVEVTGSSIKRLASETALPITSIKADDFAKQGLTTAQEVLSTISMNQSSQSSSQSVGSGTGGQSVADLRGIGGDKTLVLLNGRRIASHPFNGSSVDLNIIPISALERVEVLRDGASAIYGTDAIGGVINFITKRSVKGGSVTVEHYEPQKSGGGDESRLNLSGGYGDLNKDGFNVFGVVDVHRQSALSTADRSFSKSGYIPSKGVDNLSGTTFPANFYDTGNGLIGNPAFAGGCVGENLYKNTSGKSTCAMDVTPFIQAIPKTQQESFLGKASFKLNQDHLATIEYLHSRSTNEARISPPPMSNIGILMSSSSPYYPGGSGGVPAMAGLSGEPLDISWRPVASGQRSGFDTSTSDRLVLASEGVLGAWDYNVGLSYSVSKATSAFTGGYLNDQRIIDGIGNGILNPFGEQSAAGQAYLNDSVLKGEYLSAKMTSTAVDAKVSRELFTLPAGAVGFAVGTEFRNDKAEYNVNRDLAGQASSSGYAEAQNQSGSRNIAAIFSELSIPVVKDLELSLAARYDHYNDVGGSFNPKVGVRWQPTSQVLLRGSYNTGFRAPTLYDLHGPQTKTFTANKYDDPRLCPGGVPIPGANSNVACGAQQYIRSGGNPDVGPEKSKTFSAGIVIEPTKSLTVSLDYFKIKLRDKIGTVAEQTLFDNYDKYQSNFIYTADGKLDYVLATLGNLGEMHTSGIDLGLNWKLPRSQYGNFTFNFDGTWVQKYEYQNERGGEFVQNVGVYGDNAPVFRWRHNASLQWNMDKWNATLSNKYMSGYRDQNYVDPQFEQSVKAYSVWSLSGAYSGFKNTEVTVGVKNLLNEDPPFSNQIGTFQSGYDPRYADPLGRTFYVRATYKF</sequence>
<keyword evidence="7 10" id="KW-0472">Membrane</keyword>
<evidence type="ECO:0000256" key="9">
    <source>
        <dbReference type="ARBA" id="ARBA00023237"/>
    </source>
</evidence>
<keyword evidence="4 10" id="KW-1134">Transmembrane beta strand</keyword>
<keyword evidence="5 10" id="KW-0812">Transmembrane</keyword>
<evidence type="ECO:0000256" key="10">
    <source>
        <dbReference type="PROSITE-ProRule" id="PRU01360"/>
    </source>
</evidence>
<feature type="domain" description="TonB-dependent receptor-like beta-barrel" evidence="14">
    <location>
        <begin position="382"/>
        <end position="845"/>
    </location>
</feature>
<evidence type="ECO:0000313" key="17">
    <source>
        <dbReference type="Proteomes" id="UP000662821"/>
    </source>
</evidence>
<evidence type="ECO:0000256" key="12">
    <source>
        <dbReference type="SAM" id="MobiDB-lite"/>
    </source>
</evidence>
<protein>
    <submittedName>
        <fullName evidence="16">TonB-dependent receptor</fullName>
    </submittedName>
</protein>
<organism evidence="16 17">
    <name type="scientific">Janthinobacterium lividum</name>
    <dbReference type="NCBI Taxonomy" id="29581"/>
    <lineage>
        <taxon>Bacteria</taxon>
        <taxon>Pseudomonadati</taxon>
        <taxon>Pseudomonadota</taxon>
        <taxon>Betaproteobacteria</taxon>
        <taxon>Burkholderiales</taxon>
        <taxon>Oxalobacteraceae</taxon>
        <taxon>Janthinobacterium</taxon>
    </lineage>
</organism>
<evidence type="ECO:0000256" key="6">
    <source>
        <dbReference type="ARBA" id="ARBA00023077"/>
    </source>
</evidence>
<dbReference type="PANTHER" id="PTHR47234:SF2">
    <property type="entry name" value="TONB-DEPENDENT RECEPTOR"/>
    <property type="match status" value="1"/>
</dbReference>
<dbReference type="CDD" id="cd01347">
    <property type="entry name" value="ligand_gated_channel"/>
    <property type="match status" value="1"/>
</dbReference>
<evidence type="ECO:0000256" key="2">
    <source>
        <dbReference type="ARBA" id="ARBA00009810"/>
    </source>
</evidence>
<evidence type="ECO:0000256" key="4">
    <source>
        <dbReference type="ARBA" id="ARBA00022452"/>
    </source>
</evidence>
<name>A0AAJ4T6I2_9BURK</name>
<feature type="chain" id="PRO_5042559434" evidence="13">
    <location>
        <begin position="29"/>
        <end position="883"/>
    </location>
</feature>
<dbReference type="Gene3D" id="2.170.130.10">
    <property type="entry name" value="TonB-dependent receptor, plug domain"/>
    <property type="match status" value="1"/>
</dbReference>
<dbReference type="Pfam" id="PF07715">
    <property type="entry name" value="Plug"/>
    <property type="match status" value="1"/>
</dbReference>
<keyword evidence="8 16" id="KW-0675">Receptor</keyword>
<dbReference type="InterPro" id="IPR000531">
    <property type="entry name" value="Beta-barrel_TonB"/>
</dbReference>
<keyword evidence="13" id="KW-0732">Signal</keyword>
<dbReference type="Pfam" id="PF00593">
    <property type="entry name" value="TonB_dep_Rec_b-barrel"/>
    <property type="match status" value="1"/>
</dbReference>
<dbReference type="Gene3D" id="2.40.170.20">
    <property type="entry name" value="TonB-dependent receptor, beta-barrel domain"/>
    <property type="match status" value="1"/>
</dbReference>
<dbReference type="PANTHER" id="PTHR47234">
    <property type="match status" value="1"/>
</dbReference>
<keyword evidence="6 11" id="KW-0798">TonB box</keyword>
<dbReference type="SUPFAM" id="SSF56935">
    <property type="entry name" value="Porins"/>
    <property type="match status" value="1"/>
</dbReference>
<dbReference type="InterPro" id="IPR037066">
    <property type="entry name" value="Plug_dom_sf"/>
</dbReference>
<feature type="signal peptide" evidence="13">
    <location>
        <begin position="1"/>
        <end position="28"/>
    </location>
</feature>
<comment type="similarity">
    <text evidence="2 10 11">Belongs to the TonB-dependent receptor family.</text>
</comment>
<feature type="region of interest" description="Disordered" evidence="12">
    <location>
        <begin position="81"/>
        <end position="102"/>
    </location>
</feature>
<evidence type="ECO:0000259" key="15">
    <source>
        <dbReference type="Pfam" id="PF07715"/>
    </source>
</evidence>
<dbReference type="EMBL" id="CP071520">
    <property type="protein sequence ID" value="QSX97593.1"/>
    <property type="molecule type" value="Genomic_DNA"/>
</dbReference>
<dbReference type="Proteomes" id="UP000662821">
    <property type="component" value="Chromosome"/>
</dbReference>
<evidence type="ECO:0000256" key="11">
    <source>
        <dbReference type="RuleBase" id="RU003357"/>
    </source>
</evidence>
<evidence type="ECO:0000256" key="1">
    <source>
        <dbReference type="ARBA" id="ARBA00004571"/>
    </source>
</evidence>
<dbReference type="AlphaFoldDB" id="A0AAJ4T6I2"/>
<gene>
    <name evidence="16" type="ORF">J3P46_06595</name>
</gene>
<evidence type="ECO:0000313" key="16">
    <source>
        <dbReference type="EMBL" id="QSX97593.1"/>
    </source>
</evidence>
<keyword evidence="3 10" id="KW-0813">Transport</keyword>
<dbReference type="PROSITE" id="PS52016">
    <property type="entry name" value="TONB_DEPENDENT_REC_3"/>
    <property type="match status" value="1"/>
</dbReference>
<reference evidence="16 17" key="1">
    <citation type="submission" date="2021-03" db="EMBL/GenBank/DDBJ databases">
        <title>Draft genome sequence of Janthinobacterium sp. strain PLB02 isolated from infected primmorphs (Lubomirskia baicalensis).</title>
        <authorList>
            <person name="Chernogor L.I."/>
            <person name="Belikov S.I."/>
            <person name="Petrushin I.S."/>
        </authorList>
    </citation>
    <scope>NUCLEOTIDE SEQUENCE [LARGE SCALE GENOMIC DNA]</scope>
    <source>
        <strain evidence="16 17">PLB02</strain>
    </source>
</reference>
<evidence type="ECO:0000256" key="3">
    <source>
        <dbReference type="ARBA" id="ARBA00022448"/>
    </source>
</evidence>
<evidence type="ECO:0000256" key="7">
    <source>
        <dbReference type="ARBA" id="ARBA00023136"/>
    </source>
</evidence>
<evidence type="ECO:0000256" key="8">
    <source>
        <dbReference type="ARBA" id="ARBA00023170"/>
    </source>
</evidence>
<dbReference type="GO" id="GO:0009279">
    <property type="term" value="C:cell outer membrane"/>
    <property type="evidence" value="ECO:0007669"/>
    <property type="project" value="UniProtKB-SubCell"/>
</dbReference>